<gene>
    <name evidence="3" type="ORF">DFR29_115169</name>
</gene>
<name>A0A4R6YQ64_9GAMM</name>
<evidence type="ECO:0000256" key="1">
    <source>
        <dbReference type="SAM" id="Phobius"/>
    </source>
</evidence>
<comment type="caution">
    <text evidence="3">The sequence shown here is derived from an EMBL/GenBank/DDBJ whole genome shotgun (WGS) entry which is preliminary data.</text>
</comment>
<feature type="transmembrane region" description="Helical" evidence="1">
    <location>
        <begin position="14"/>
        <end position="36"/>
    </location>
</feature>
<dbReference type="RefSeq" id="WP_166654266.1">
    <property type="nucleotide sequence ID" value="NZ_SNZH01000015.1"/>
</dbReference>
<feature type="transmembrane region" description="Helical" evidence="1">
    <location>
        <begin position="42"/>
        <end position="65"/>
    </location>
</feature>
<keyword evidence="1" id="KW-0472">Membrane</keyword>
<reference evidence="3 4" key="1">
    <citation type="submission" date="2019-03" db="EMBL/GenBank/DDBJ databases">
        <title>Genomic Encyclopedia of Type Strains, Phase IV (KMG-IV): sequencing the most valuable type-strain genomes for metagenomic binning, comparative biology and taxonomic classification.</title>
        <authorList>
            <person name="Goeker M."/>
        </authorList>
    </citation>
    <scope>NUCLEOTIDE SEQUENCE [LARGE SCALE GENOMIC DNA]</scope>
    <source>
        <strain evidence="3 4">DSM 21667</strain>
    </source>
</reference>
<feature type="domain" description="Bacterial Pleckstrin homology" evidence="2">
    <location>
        <begin position="67"/>
        <end position="166"/>
    </location>
</feature>
<dbReference type="Pfam" id="PF10882">
    <property type="entry name" value="bPH_5"/>
    <property type="match status" value="1"/>
</dbReference>
<keyword evidence="4" id="KW-1185">Reference proteome</keyword>
<evidence type="ECO:0000313" key="3">
    <source>
        <dbReference type="EMBL" id="TDR39779.1"/>
    </source>
</evidence>
<dbReference type="EMBL" id="SNZH01000015">
    <property type="protein sequence ID" value="TDR39779.1"/>
    <property type="molecule type" value="Genomic_DNA"/>
</dbReference>
<keyword evidence="1" id="KW-0812">Transmembrane</keyword>
<evidence type="ECO:0000259" key="2">
    <source>
        <dbReference type="Pfam" id="PF10882"/>
    </source>
</evidence>
<accession>A0A4R6YQ64</accession>
<proteinExistence type="predicted"/>
<sequence>MQDFSVGAVGWKPLAFLLGFVVAFPVLLTYAALWATHSRHYFFAWFVLVITVPLALALLVQLSVVRVRVEGGRLTVGGGLYRESVSLASVDLGAIRPLSPVELPRVLGTRTNGVGMPGFVLGWFRPGHGKKVFATAGSGTALLVPTSGAFDLVVSPVDQAAFVAALGTPR</sequence>
<dbReference type="InterPro" id="IPR027783">
    <property type="entry name" value="Bacterial_PH-related"/>
</dbReference>
<protein>
    <submittedName>
        <fullName evidence="3">PH (Pleckstrin Homology) domain-containing protein</fullName>
    </submittedName>
</protein>
<organism evidence="3 4">
    <name type="scientific">Tahibacter aquaticus</name>
    <dbReference type="NCBI Taxonomy" id="520092"/>
    <lineage>
        <taxon>Bacteria</taxon>
        <taxon>Pseudomonadati</taxon>
        <taxon>Pseudomonadota</taxon>
        <taxon>Gammaproteobacteria</taxon>
        <taxon>Lysobacterales</taxon>
        <taxon>Rhodanobacteraceae</taxon>
        <taxon>Tahibacter</taxon>
    </lineage>
</organism>
<dbReference type="AlphaFoldDB" id="A0A4R6YQ64"/>
<keyword evidence="1" id="KW-1133">Transmembrane helix</keyword>
<dbReference type="Proteomes" id="UP000295293">
    <property type="component" value="Unassembled WGS sequence"/>
</dbReference>
<evidence type="ECO:0000313" key="4">
    <source>
        <dbReference type="Proteomes" id="UP000295293"/>
    </source>
</evidence>